<accession>A0ABP7AG57</accession>
<reference evidence="2" key="1">
    <citation type="journal article" date="2019" name="Int. J. Syst. Evol. Microbiol.">
        <title>The Global Catalogue of Microorganisms (GCM) 10K type strain sequencing project: providing services to taxonomists for standard genome sequencing and annotation.</title>
        <authorList>
            <consortium name="The Broad Institute Genomics Platform"/>
            <consortium name="The Broad Institute Genome Sequencing Center for Infectious Disease"/>
            <person name="Wu L."/>
            <person name="Ma J."/>
        </authorList>
    </citation>
    <scope>NUCLEOTIDE SEQUENCE [LARGE SCALE GENOMIC DNA]</scope>
    <source>
        <strain evidence="2">JCM 16544</strain>
    </source>
</reference>
<evidence type="ECO:0008006" key="3">
    <source>
        <dbReference type="Google" id="ProtNLM"/>
    </source>
</evidence>
<sequence>MISVSTVLAGCVPIGPVYSVLDRDATADDQVPEVVESGAADIAIETARYVGQAEGVGSWLAHATTPDLICLIVYSNAQEWVTGCGGGGTEFGLGGPSGQFVVLPDGASAPNNASQLAENVYRISN</sequence>
<keyword evidence="2" id="KW-1185">Reference proteome</keyword>
<dbReference type="Proteomes" id="UP001501697">
    <property type="component" value="Unassembled WGS sequence"/>
</dbReference>
<dbReference type="EMBL" id="BAAAYU010000004">
    <property type="protein sequence ID" value="GAA3631271.1"/>
    <property type="molecule type" value="Genomic_DNA"/>
</dbReference>
<organism evidence="1 2">
    <name type="scientific">Microbacterium awajiense</name>
    <dbReference type="NCBI Taxonomy" id="415214"/>
    <lineage>
        <taxon>Bacteria</taxon>
        <taxon>Bacillati</taxon>
        <taxon>Actinomycetota</taxon>
        <taxon>Actinomycetes</taxon>
        <taxon>Micrococcales</taxon>
        <taxon>Microbacteriaceae</taxon>
        <taxon>Microbacterium</taxon>
    </lineage>
</organism>
<proteinExistence type="predicted"/>
<comment type="caution">
    <text evidence="1">The sequence shown here is derived from an EMBL/GenBank/DDBJ whole genome shotgun (WGS) entry which is preliminary data.</text>
</comment>
<evidence type="ECO:0000313" key="2">
    <source>
        <dbReference type="Proteomes" id="UP001501697"/>
    </source>
</evidence>
<gene>
    <name evidence="1" type="ORF">GCM10022200_12660</name>
</gene>
<evidence type="ECO:0000313" key="1">
    <source>
        <dbReference type="EMBL" id="GAA3631271.1"/>
    </source>
</evidence>
<protein>
    <recommendedName>
        <fullName evidence="3">Lipoprotein</fullName>
    </recommendedName>
</protein>
<name>A0ABP7AG57_9MICO</name>